<dbReference type="Gene3D" id="1.20.1250.20">
    <property type="entry name" value="MFS general substrate transporter like domains"/>
    <property type="match status" value="2"/>
</dbReference>
<feature type="transmembrane region" description="Helical" evidence="5">
    <location>
        <begin position="301"/>
        <end position="319"/>
    </location>
</feature>
<dbReference type="AlphaFoldDB" id="A0AAW8F2U9"/>
<feature type="transmembrane region" description="Helical" evidence="5">
    <location>
        <begin position="393"/>
        <end position="411"/>
    </location>
</feature>
<dbReference type="InterPro" id="IPR011701">
    <property type="entry name" value="MFS"/>
</dbReference>
<dbReference type="CDD" id="cd17370">
    <property type="entry name" value="MFS_MJ1317_like"/>
    <property type="match status" value="1"/>
</dbReference>
<feature type="transmembrane region" description="Helical" evidence="5">
    <location>
        <begin position="53"/>
        <end position="75"/>
    </location>
</feature>
<sequence>MYLAGSKARQDEGGAAVHPQVGRRAAGVGSTAIALGVVSLLTDLSSEMVTAVLPLYLVIGLGMTPLAFGFLDGLYNGVTAFVRLLGGHVADRWSQHKLVAGIGYGLSAVCKPFLLLAGASTVALSATLAVDRIGKGIRTAPRDALISLSVDDAHQGRAFGVHRAMDTAGALLGPLAAFGLLWMLADAFDAVFIVSFCVASLGVLVLIAFVPGRSSMPVGAPRPTLRETVRILGEPVFRRLLIAATILGLATVGDGFLYLGLQERLQLDAAFFPLLPLGSALVYLLLAVPMGRLADRIGRRLPFLLGNLALIGAYSTLLLPIDGPFLLVLMLALLGVFYAATDGVLMALAGPRIPRERRAGGMALLQTGQATGRLFAAIMFGAAWTFWGMTAAFAAAALALLAVLIAAAVLIRPDRHPAEELA</sequence>
<feature type="transmembrane region" description="Helical" evidence="5">
    <location>
        <begin position="167"/>
        <end position="185"/>
    </location>
</feature>
<reference evidence="7 8" key="1">
    <citation type="submission" date="2023-07" db="EMBL/GenBank/DDBJ databases">
        <title>Comparative genomics of wheat-associated soil bacteria to identify genetic determinants of phenazine resistance.</title>
        <authorList>
            <person name="Mouncey N."/>
        </authorList>
    </citation>
    <scope>NUCLEOTIDE SEQUENCE [LARGE SCALE GENOMIC DNA]</scope>
    <source>
        <strain evidence="7 8">W4I9-1</strain>
    </source>
</reference>
<dbReference type="PROSITE" id="PS50850">
    <property type="entry name" value="MFS"/>
    <property type="match status" value="1"/>
</dbReference>
<name>A0AAW8F2U9_9MICO</name>
<accession>A0AAW8F2U9</accession>
<gene>
    <name evidence="7" type="ORF">QFZ53_003535</name>
</gene>
<dbReference type="Proteomes" id="UP001244427">
    <property type="component" value="Unassembled WGS sequence"/>
</dbReference>
<feature type="domain" description="Major facilitator superfamily (MFS) profile" evidence="6">
    <location>
        <begin position="31"/>
        <end position="415"/>
    </location>
</feature>
<keyword evidence="4 5" id="KW-0472">Membrane</keyword>
<keyword evidence="2 5" id="KW-0812">Transmembrane</keyword>
<feature type="transmembrane region" description="Helical" evidence="5">
    <location>
        <begin position="191"/>
        <end position="210"/>
    </location>
</feature>
<evidence type="ECO:0000313" key="7">
    <source>
        <dbReference type="EMBL" id="MDQ0649339.1"/>
    </source>
</evidence>
<protein>
    <submittedName>
        <fullName evidence="7">MFS family permease</fullName>
    </submittedName>
</protein>
<evidence type="ECO:0000256" key="1">
    <source>
        <dbReference type="ARBA" id="ARBA00004651"/>
    </source>
</evidence>
<comment type="subcellular location">
    <subcellularLocation>
        <location evidence="1">Cell membrane</location>
        <topology evidence="1">Multi-pass membrane protein</topology>
    </subcellularLocation>
</comment>
<dbReference type="RefSeq" id="WP_307298625.1">
    <property type="nucleotide sequence ID" value="NZ_JAUSXV010000001.1"/>
</dbReference>
<feature type="transmembrane region" description="Helical" evidence="5">
    <location>
        <begin position="325"/>
        <end position="349"/>
    </location>
</feature>
<dbReference type="EMBL" id="JAUSXV010000001">
    <property type="protein sequence ID" value="MDQ0649339.1"/>
    <property type="molecule type" value="Genomic_DNA"/>
</dbReference>
<dbReference type="PANTHER" id="PTHR23518:SF2">
    <property type="entry name" value="MAJOR FACILITATOR SUPERFAMILY TRANSPORTER"/>
    <property type="match status" value="1"/>
</dbReference>
<dbReference type="Pfam" id="PF07690">
    <property type="entry name" value="MFS_1"/>
    <property type="match status" value="1"/>
</dbReference>
<dbReference type="PROSITE" id="PS00216">
    <property type="entry name" value="SUGAR_TRANSPORT_1"/>
    <property type="match status" value="1"/>
</dbReference>
<keyword evidence="8" id="KW-1185">Reference proteome</keyword>
<comment type="caution">
    <text evidence="7">The sequence shown here is derived from an EMBL/GenBank/DDBJ whole genome shotgun (WGS) entry which is preliminary data.</text>
</comment>
<feature type="transmembrane region" description="Helical" evidence="5">
    <location>
        <begin position="370"/>
        <end position="387"/>
    </location>
</feature>
<dbReference type="SUPFAM" id="SSF103473">
    <property type="entry name" value="MFS general substrate transporter"/>
    <property type="match status" value="1"/>
</dbReference>
<keyword evidence="3 5" id="KW-1133">Transmembrane helix</keyword>
<evidence type="ECO:0000256" key="5">
    <source>
        <dbReference type="SAM" id="Phobius"/>
    </source>
</evidence>
<dbReference type="PANTHER" id="PTHR23518">
    <property type="entry name" value="C-METHYLTRANSFERASE"/>
    <property type="match status" value="1"/>
</dbReference>
<dbReference type="GO" id="GO:0005886">
    <property type="term" value="C:plasma membrane"/>
    <property type="evidence" value="ECO:0007669"/>
    <property type="project" value="UniProtKB-SubCell"/>
</dbReference>
<dbReference type="InterPro" id="IPR005829">
    <property type="entry name" value="Sugar_transporter_CS"/>
</dbReference>
<dbReference type="InterPro" id="IPR036259">
    <property type="entry name" value="MFS_trans_sf"/>
</dbReference>
<evidence type="ECO:0000313" key="8">
    <source>
        <dbReference type="Proteomes" id="UP001244427"/>
    </source>
</evidence>
<feature type="transmembrane region" description="Helical" evidence="5">
    <location>
        <begin position="21"/>
        <end position="41"/>
    </location>
</feature>
<evidence type="ECO:0000256" key="3">
    <source>
        <dbReference type="ARBA" id="ARBA00022989"/>
    </source>
</evidence>
<organism evidence="7 8">
    <name type="scientific">Microbacterium natoriense</name>
    <dbReference type="NCBI Taxonomy" id="284570"/>
    <lineage>
        <taxon>Bacteria</taxon>
        <taxon>Bacillati</taxon>
        <taxon>Actinomycetota</taxon>
        <taxon>Actinomycetes</taxon>
        <taxon>Micrococcales</taxon>
        <taxon>Microbacteriaceae</taxon>
        <taxon>Microbacterium</taxon>
    </lineage>
</organism>
<evidence type="ECO:0000259" key="6">
    <source>
        <dbReference type="PROSITE" id="PS50850"/>
    </source>
</evidence>
<dbReference type="GO" id="GO:0022857">
    <property type="term" value="F:transmembrane transporter activity"/>
    <property type="evidence" value="ECO:0007669"/>
    <property type="project" value="InterPro"/>
</dbReference>
<proteinExistence type="predicted"/>
<dbReference type="InterPro" id="IPR020846">
    <property type="entry name" value="MFS_dom"/>
</dbReference>
<feature type="transmembrane region" description="Helical" evidence="5">
    <location>
        <begin position="271"/>
        <end position="289"/>
    </location>
</feature>
<feature type="transmembrane region" description="Helical" evidence="5">
    <location>
        <begin position="240"/>
        <end position="259"/>
    </location>
</feature>
<evidence type="ECO:0000256" key="4">
    <source>
        <dbReference type="ARBA" id="ARBA00023136"/>
    </source>
</evidence>
<evidence type="ECO:0000256" key="2">
    <source>
        <dbReference type="ARBA" id="ARBA00022692"/>
    </source>
</evidence>